<dbReference type="Pfam" id="PF20178">
    <property type="entry name" value="ToxA_N"/>
    <property type="match status" value="2"/>
</dbReference>
<dbReference type="InterPro" id="IPR046673">
    <property type="entry name" value="ToxA_N"/>
</dbReference>
<feature type="region of interest" description="Disordered" evidence="1">
    <location>
        <begin position="1"/>
        <end position="22"/>
    </location>
</feature>
<evidence type="ECO:0000313" key="4">
    <source>
        <dbReference type="EMBL" id="SET38351.1"/>
    </source>
</evidence>
<feature type="domain" description="Putative adhesin Stv" evidence="3">
    <location>
        <begin position="944"/>
        <end position="1109"/>
    </location>
</feature>
<feature type="domain" description="Dermonecrotic toxin N-terminal" evidence="2">
    <location>
        <begin position="406"/>
        <end position="690"/>
    </location>
</feature>
<name>A0A1I0E066_9PSED</name>
<sequence length="1134" mass="125749">MNDRSSSCSTSGLDLTSNDTLPDGSALSVSPFAERVRPAQPLEPAAVAPSEVHTLNHKRLMRQAVSPVAELLYGSVWVLKAWQLDLAFPPPIVSHLDQRLQETLQAQFGAPLDIDELHIRFSTALEPAVEADGRERFELRLTLRELAREVLNPPALLALRRCAEADRPLSASTPKLTVSVFFELLTEARWTLEYEQVQRQFWEQHGDTWEMLAKLAFLDGVTRLHSRKRLDNEGHLLAMDALGLKRFPQHLQDLQPIRPPARSIVCGVALNGEIIPGIFHVRSNTTGHCYVHVLGSTPQCHEYISDDAPWRADKVLEAINASAWHRLNLSLESAQTLLKLPAPADDVFAQLRVAQERFWATRLTGVDAVESPDAFIDDDHAALMPIEPAMALVSALDHWQHHESLLARLPTPLGVANRLMGQWLRQMSPGFDRVPLKQTHTATTDPQRVFVRYLPGTSRTPWGHARIAAANVAFTPDDKPVTLGQALMRRFRALRPQGYDDEGGRWVVYADPSGQGTWSPEAELNISAAAVEAYIQGIDFLEHMQRRLDQFWQQQRADIERSLWSTFVSQALLALKSGELSRDSFNFIIGAIEQAQQVSLPQTPPFGTTRIRWSAAGLYVSNGLPLSSDCPPCVGLLMISAPDQEGGVLYQAGQSTPFVAFSNRQQLISHLKAAAANPAWRETVLNYMPCRFHARLSYILELWGGVRAPAEPVSILRPWTEPLYHPDTHAARRHQLCEHHVSGSPMGFICEGLRLNSQYDAEDSIVTDREQALSAWIQHLDRLQLLLAPIALVLPAASIAALTASAASVALGIQAANLPGDRQDERRQVMFALLSLGLLHMAPATPRLLQAFRKLAAPTASLSRGIGRETARGHVALPARRFGDWLRRATQTRKTLIKPFFNGTGLMKTWSVAGNAEFGTSAVQVWKLGRKFLLWTSDRNQARTLVVSSHGYYLPWTRTTAIPNGTELRTFAPHGHELVDPMLHRIASQSVRPYARLNSTQTVPGPGVGPFPDLLAGDTLMAGTSLPGRIKNYTLAKFQSEHYESYRDICQIVRNSHQPPLPSPLPATPMDVLTVRNRFGMTNPTLQDLFGELHRQGIHYDNILLVHCRCPAVGSMLGRSPSFVASKGPSPITP</sequence>
<evidence type="ECO:0000259" key="3">
    <source>
        <dbReference type="Pfam" id="PF21527"/>
    </source>
</evidence>
<evidence type="ECO:0000259" key="2">
    <source>
        <dbReference type="Pfam" id="PF20178"/>
    </source>
</evidence>
<gene>
    <name evidence="4" type="ORF">SAMN05216197_11225</name>
</gene>
<feature type="domain" description="Dermonecrotic toxin N-terminal" evidence="2">
    <location>
        <begin position="95"/>
        <end position="307"/>
    </location>
</feature>
<evidence type="ECO:0000256" key="1">
    <source>
        <dbReference type="SAM" id="MobiDB-lite"/>
    </source>
</evidence>
<dbReference type="EMBL" id="FOHW01000012">
    <property type="protein sequence ID" value="SET38351.1"/>
    <property type="molecule type" value="Genomic_DNA"/>
</dbReference>
<evidence type="ECO:0000313" key="5">
    <source>
        <dbReference type="Proteomes" id="UP000182332"/>
    </source>
</evidence>
<protein>
    <submittedName>
        <fullName evidence="4">Uncharacterized protein</fullName>
    </submittedName>
</protein>
<dbReference type="InterPro" id="IPR049002">
    <property type="entry name" value="Stv"/>
</dbReference>
<dbReference type="AlphaFoldDB" id="A0A1I0E066"/>
<feature type="compositionally biased region" description="Polar residues" evidence="1">
    <location>
        <begin position="1"/>
        <end position="20"/>
    </location>
</feature>
<proteinExistence type="predicted"/>
<dbReference type="Pfam" id="PF21527">
    <property type="entry name" value="Stv"/>
    <property type="match status" value="1"/>
</dbReference>
<accession>A0A1I0E066</accession>
<organism evidence="4 5">
    <name type="scientific">Pseudomonas graminis</name>
    <dbReference type="NCBI Taxonomy" id="158627"/>
    <lineage>
        <taxon>Bacteria</taxon>
        <taxon>Pseudomonadati</taxon>
        <taxon>Pseudomonadota</taxon>
        <taxon>Gammaproteobacteria</taxon>
        <taxon>Pseudomonadales</taxon>
        <taxon>Pseudomonadaceae</taxon>
        <taxon>Pseudomonas</taxon>
    </lineage>
</organism>
<reference evidence="4 5" key="1">
    <citation type="submission" date="2016-10" db="EMBL/GenBank/DDBJ databases">
        <authorList>
            <person name="de Groot N.N."/>
        </authorList>
    </citation>
    <scope>NUCLEOTIDE SEQUENCE [LARGE SCALE GENOMIC DNA]</scope>
    <source>
        <strain evidence="4 5">DSM 11363</strain>
    </source>
</reference>
<dbReference type="Proteomes" id="UP000182332">
    <property type="component" value="Unassembled WGS sequence"/>
</dbReference>